<dbReference type="EMBL" id="JBBKAJ010000022">
    <property type="protein sequence ID" value="MEJ8635795.1"/>
    <property type="molecule type" value="Genomic_DNA"/>
</dbReference>
<evidence type="ECO:0000313" key="2">
    <source>
        <dbReference type="Proteomes" id="UP001377168"/>
    </source>
</evidence>
<comment type="caution">
    <text evidence="1">The sequence shown here is derived from an EMBL/GenBank/DDBJ whole genome shotgun (WGS) entry which is preliminary data.</text>
</comment>
<accession>A0ACC6PWE2</accession>
<keyword evidence="2" id="KW-1185">Reference proteome</keyword>
<organism evidence="1 2">
    <name type="scientific">Streptomyces achmelvichensis</name>
    <dbReference type="NCBI Taxonomy" id="3134111"/>
    <lineage>
        <taxon>Bacteria</taxon>
        <taxon>Bacillati</taxon>
        <taxon>Actinomycetota</taxon>
        <taxon>Actinomycetes</taxon>
        <taxon>Kitasatosporales</taxon>
        <taxon>Streptomycetaceae</taxon>
        <taxon>Streptomyces</taxon>
    </lineage>
</organism>
<gene>
    <name evidence="1" type="ORF">WKI67_20675</name>
</gene>
<sequence length="155" mass="17253">MIREATPADVPEILAMIRELAEYEKAPQEARATPEQVHAALFGERPGAYAHIAEADDGEVVGFALWFLNFSTWTGVQGLYLEDLFVRPDRGGGYGKALLSELARICGERGYERLEWSVLDWNAPSISFYEALGARPQDEWTVYRLTGEALKSLGS</sequence>
<evidence type="ECO:0000313" key="1">
    <source>
        <dbReference type="EMBL" id="MEJ8635795.1"/>
    </source>
</evidence>
<name>A0ACC6PWE2_9ACTN</name>
<reference evidence="1" key="1">
    <citation type="submission" date="2024-03" db="EMBL/GenBank/DDBJ databases">
        <title>Novel Streptomyces species of biotechnological and ecological value are a feature of Machair soil.</title>
        <authorList>
            <person name="Prole J.R."/>
            <person name="Goodfellow M."/>
            <person name="Allenby N."/>
            <person name="Ward A.C."/>
        </authorList>
    </citation>
    <scope>NUCLEOTIDE SEQUENCE</scope>
    <source>
        <strain evidence="1">MS2.AVA.5</strain>
    </source>
</reference>
<protein>
    <submittedName>
        <fullName evidence="1">GNAT family N-acetyltransferase</fullName>
    </submittedName>
</protein>
<proteinExistence type="predicted"/>
<dbReference type="Proteomes" id="UP001377168">
    <property type="component" value="Unassembled WGS sequence"/>
</dbReference>